<dbReference type="SUPFAM" id="SSF53850">
    <property type="entry name" value="Periplasmic binding protein-like II"/>
    <property type="match status" value="1"/>
</dbReference>
<organism evidence="11 12">
    <name type="scientific">Alcanivorax sediminis</name>
    <dbReference type="NCBI Taxonomy" id="2663008"/>
    <lineage>
        <taxon>Bacteria</taxon>
        <taxon>Pseudomonadati</taxon>
        <taxon>Pseudomonadota</taxon>
        <taxon>Gammaproteobacteria</taxon>
        <taxon>Oceanospirillales</taxon>
        <taxon>Alcanivoracaceae</taxon>
        <taxon>Alcanivorax</taxon>
    </lineage>
</organism>
<dbReference type="InterPro" id="IPR022417">
    <property type="entry name" value="Porphobilin_deaminase_N"/>
</dbReference>
<feature type="modified residue" description="S-(dipyrrolylmethanemethyl)cysteine" evidence="8">
    <location>
        <position position="242"/>
    </location>
</feature>
<dbReference type="Pfam" id="PF01379">
    <property type="entry name" value="Porphobil_deam"/>
    <property type="match status" value="1"/>
</dbReference>
<comment type="cofactor">
    <cofactor evidence="8">
        <name>dipyrromethane</name>
        <dbReference type="ChEBI" id="CHEBI:60342"/>
    </cofactor>
    <text evidence="8">Binds 1 dipyrromethane group covalently.</text>
</comment>
<evidence type="ECO:0000259" key="9">
    <source>
        <dbReference type="Pfam" id="PF01379"/>
    </source>
</evidence>
<evidence type="ECO:0000313" key="12">
    <source>
        <dbReference type="Proteomes" id="UP000469421"/>
    </source>
</evidence>
<gene>
    <name evidence="8 11" type="primary">hemC</name>
    <name evidence="11" type="ORF">GFN93_05415</name>
</gene>
<keyword evidence="12" id="KW-1185">Reference proteome</keyword>
<dbReference type="NCBIfam" id="TIGR00212">
    <property type="entry name" value="hemC"/>
    <property type="match status" value="1"/>
</dbReference>
<dbReference type="InterPro" id="IPR000860">
    <property type="entry name" value="HemC"/>
</dbReference>
<dbReference type="Gene3D" id="3.40.190.10">
    <property type="entry name" value="Periplasmic binding protein-like II"/>
    <property type="match status" value="2"/>
</dbReference>
<comment type="similarity">
    <text evidence="3 8">Belongs to the HMBS family.</text>
</comment>
<proteinExistence type="inferred from homology"/>
<comment type="caution">
    <text evidence="11">The sequence shown here is derived from an EMBL/GenBank/DDBJ whole genome shotgun (WGS) entry which is preliminary data.</text>
</comment>
<dbReference type="InterPro" id="IPR036803">
    <property type="entry name" value="Porphobilinogen_deaminase_C_sf"/>
</dbReference>
<dbReference type="Pfam" id="PF03900">
    <property type="entry name" value="Porphobil_deamC"/>
    <property type="match status" value="1"/>
</dbReference>
<keyword evidence="5 8" id="KW-0808">Transferase</keyword>
<dbReference type="FunFam" id="3.40.190.10:FF:000004">
    <property type="entry name" value="Porphobilinogen deaminase"/>
    <property type="match status" value="1"/>
</dbReference>
<dbReference type="FunFam" id="3.40.190.10:FF:000005">
    <property type="entry name" value="Porphobilinogen deaminase"/>
    <property type="match status" value="1"/>
</dbReference>
<dbReference type="GO" id="GO:0005737">
    <property type="term" value="C:cytoplasm"/>
    <property type="evidence" value="ECO:0007669"/>
    <property type="project" value="UniProtKB-UniRule"/>
</dbReference>
<dbReference type="SUPFAM" id="SSF54782">
    <property type="entry name" value="Porphobilinogen deaminase (hydroxymethylbilane synthase), C-terminal domain"/>
    <property type="match status" value="1"/>
</dbReference>
<comment type="subunit">
    <text evidence="4 8">Monomer.</text>
</comment>
<evidence type="ECO:0000256" key="3">
    <source>
        <dbReference type="ARBA" id="ARBA00005638"/>
    </source>
</evidence>
<evidence type="ECO:0000256" key="1">
    <source>
        <dbReference type="ARBA" id="ARBA00002869"/>
    </source>
</evidence>
<dbReference type="PIRSF" id="PIRSF001438">
    <property type="entry name" value="4pyrrol_synth_OHMeBilane_synth"/>
    <property type="match status" value="1"/>
</dbReference>
<feature type="domain" description="Porphobilinogen deaminase N-terminal" evidence="9">
    <location>
        <begin position="6"/>
        <end position="212"/>
    </location>
</feature>
<comment type="pathway">
    <text evidence="2">Porphyrin-containing compound metabolism; protoporphyrin-IX biosynthesis; coproporphyrinogen-III from 5-aminolevulinate: step 2/4.</text>
</comment>
<protein>
    <recommendedName>
        <fullName evidence="8">Porphobilinogen deaminase</fullName>
        <shortName evidence="8">PBG</shortName>
        <ecNumber evidence="8">2.5.1.61</ecNumber>
    </recommendedName>
    <alternativeName>
        <fullName evidence="8">Hydroxymethylbilane synthase</fullName>
        <shortName evidence="8">HMBS</shortName>
    </alternativeName>
    <alternativeName>
        <fullName evidence="8">Pre-uroporphyrinogen synthase</fullName>
    </alternativeName>
</protein>
<dbReference type="InterPro" id="IPR022419">
    <property type="entry name" value="Porphobilin_deaminase_cofac_BS"/>
</dbReference>
<evidence type="ECO:0000256" key="6">
    <source>
        <dbReference type="ARBA" id="ARBA00023244"/>
    </source>
</evidence>
<keyword evidence="6 8" id="KW-0627">Porphyrin biosynthesis</keyword>
<evidence type="ECO:0000259" key="10">
    <source>
        <dbReference type="Pfam" id="PF03900"/>
    </source>
</evidence>
<dbReference type="PANTHER" id="PTHR11557">
    <property type="entry name" value="PORPHOBILINOGEN DEAMINASE"/>
    <property type="match status" value="1"/>
</dbReference>
<sequence>MSREILRIATRSSPLAIWQAEYVQARLESLHEGLSVELVRIKTQGDKILDTPLAKIGGKGLFVKELEEAMMDGRADIAVHSMKDVPMELPPGFELPVICEREDPRDAFVSNTYDSLSSLPQGACVGTSSLRRQAQLKANRPDLVVKSLRGNVQTRLGKLDAGEFDAIILAAAGLKRLEMHERIRYEMPPEESLPAVGQGAVGIECREGDARTIALLSPLSDKDTWDRVVAERAMNRRLEGGCQVPIAGFALLEGDELWMRALVAEEDGSRVLRVEGRAHRADGAELGVRLAEELLGKGADAILQALYQKH</sequence>
<dbReference type="GO" id="GO:0006782">
    <property type="term" value="P:protoporphyrinogen IX biosynthetic process"/>
    <property type="evidence" value="ECO:0007669"/>
    <property type="project" value="UniProtKB-UniRule"/>
</dbReference>
<evidence type="ECO:0000256" key="2">
    <source>
        <dbReference type="ARBA" id="ARBA00004735"/>
    </source>
</evidence>
<feature type="domain" description="Porphobilinogen deaminase C-terminal" evidence="10">
    <location>
        <begin position="227"/>
        <end position="295"/>
    </location>
</feature>
<evidence type="ECO:0000256" key="8">
    <source>
        <dbReference type="HAMAP-Rule" id="MF_00260"/>
    </source>
</evidence>
<dbReference type="UniPathway" id="UPA00251">
    <property type="reaction ID" value="UER00319"/>
</dbReference>
<accession>A0A6N7LQP2</accession>
<evidence type="ECO:0000256" key="4">
    <source>
        <dbReference type="ARBA" id="ARBA00011245"/>
    </source>
</evidence>
<comment type="function">
    <text evidence="1 8">Tetrapolymerization of the monopyrrole PBG into the hydroxymethylbilane pre-uroporphyrinogen in several discrete steps.</text>
</comment>
<evidence type="ECO:0000313" key="11">
    <source>
        <dbReference type="EMBL" id="MQX52678.1"/>
    </source>
</evidence>
<evidence type="ECO:0000256" key="5">
    <source>
        <dbReference type="ARBA" id="ARBA00022679"/>
    </source>
</evidence>
<dbReference type="RefSeq" id="WP_153499575.1">
    <property type="nucleotide sequence ID" value="NZ_JBMZXE010000040.1"/>
</dbReference>
<dbReference type="Proteomes" id="UP000469421">
    <property type="component" value="Unassembled WGS sequence"/>
</dbReference>
<dbReference type="PANTHER" id="PTHR11557:SF0">
    <property type="entry name" value="PORPHOBILINOGEN DEAMINASE"/>
    <property type="match status" value="1"/>
</dbReference>
<dbReference type="Gene3D" id="3.30.160.40">
    <property type="entry name" value="Porphobilinogen deaminase, C-terminal domain"/>
    <property type="match status" value="1"/>
</dbReference>
<reference evidence="11 12" key="1">
    <citation type="submission" date="2019-10" db="EMBL/GenBank/DDBJ databases">
        <title>Alcanivorax sp.PA15-N-34 draft genome sequence.</title>
        <authorList>
            <person name="Liao X."/>
            <person name="Shao Z."/>
        </authorList>
    </citation>
    <scope>NUCLEOTIDE SEQUENCE [LARGE SCALE GENOMIC DNA]</scope>
    <source>
        <strain evidence="11 12">PA15-N-34</strain>
    </source>
</reference>
<dbReference type="HAMAP" id="MF_00260">
    <property type="entry name" value="Porphobil_deam"/>
    <property type="match status" value="1"/>
</dbReference>
<dbReference type="EMBL" id="WIRE01000001">
    <property type="protein sequence ID" value="MQX52678.1"/>
    <property type="molecule type" value="Genomic_DNA"/>
</dbReference>
<dbReference type="InterPro" id="IPR022418">
    <property type="entry name" value="Porphobilinogen_deaminase_C"/>
</dbReference>
<dbReference type="GO" id="GO:0004418">
    <property type="term" value="F:hydroxymethylbilane synthase activity"/>
    <property type="evidence" value="ECO:0007669"/>
    <property type="project" value="UniProtKB-UniRule"/>
</dbReference>
<name>A0A6N7LQP2_9GAMM</name>
<evidence type="ECO:0000256" key="7">
    <source>
        <dbReference type="ARBA" id="ARBA00048169"/>
    </source>
</evidence>
<comment type="catalytic activity">
    <reaction evidence="7 8">
        <text>4 porphobilinogen + H2O = hydroxymethylbilane + 4 NH4(+)</text>
        <dbReference type="Rhea" id="RHEA:13185"/>
        <dbReference type="ChEBI" id="CHEBI:15377"/>
        <dbReference type="ChEBI" id="CHEBI:28938"/>
        <dbReference type="ChEBI" id="CHEBI:57845"/>
        <dbReference type="ChEBI" id="CHEBI:58126"/>
        <dbReference type="EC" id="2.5.1.61"/>
    </reaction>
</comment>
<dbReference type="CDD" id="cd13646">
    <property type="entry name" value="PBP2_EcHMBS_like"/>
    <property type="match status" value="1"/>
</dbReference>
<dbReference type="AlphaFoldDB" id="A0A6N7LQP2"/>
<dbReference type="FunFam" id="3.30.160.40:FF:000002">
    <property type="entry name" value="Porphobilinogen deaminase"/>
    <property type="match status" value="1"/>
</dbReference>
<dbReference type="PRINTS" id="PR00151">
    <property type="entry name" value="PORPHBDMNASE"/>
</dbReference>
<dbReference type="PROSITE" id="PS00533">
    <property type="entry name" value="PORPHOBILINOGEN_DEAM"/>
    <property type="match status" value="1"/>
</dbReference>
<comment type="miscellaneous">
    <text evidence="8">The porphobilinogen subunits are added to the dipyrromethane group.</text>
</comment>
<dbReference type="EC" id="2.5.1.61" evidence="8"/>